<dbReference type="PANTHER" id="PTHR21666">
    <property type="entry name" value="PEPTIDASE-RELATED"/>
    <property type="match status" value="1"/>
</dbReference>
<dbReference type="InterPro" id="IPR011055">
    <property type="entry name" value="Dup_hybrid_motif"/>
</dbReference>
<feature type="domain" description="M23ase beta-sheet core" evidence="3">
    <location>
        <begin position="189"/>
        <end position="284"/>
    </location>
</feature>
<keyword evidence="1" id="KW-0732">Signal</keyword>
<proteinExistence type="predicted"/>
<dbReference type="RefSeq" id="WP_277900545.1">
    <property type="nucleotide sequence ID" value="NZ_JAPMUA010000004.1"/>
</dbReference>
<dbReference type="InterPro" id="IPR016047">
    <property type="entry name" value="M23ase_b-sheet_dom"/>
</dbReference>
<evidence type="ECO:0000313" key="5">
    <source>
        <dbReference type="Proteomes" id="UP001153642"/>
    </source>
</evidence>
<name>A0ABT6FU87_9FLAO</name>
<dbReference type="Pfam" id="PF01551">
    <property type="entry name" value="Peptidase_M23"/>
    <property type="match status" value="1"/>
</dbReference>
<dbReference type="InterPro" id="IPR050570">
    <property type="entry name" value="Cell_wall_metabolism_enzyme"/>
</dbReference>
<evidence type="ECO:0000259" key="3">
    <source>
        <dbReference type="Pfam" id="PF01551"/>
    </source>
</evidence>
<evidence type="ECO:0000313" key="4">
    <source>
        <dbReference type="EMBL" id="MDG3586829.1"/>
    </source>
</evidence>
<evidence type="ECO:0000256" key="1">
    <source>
        <dbReference type="ARBA" id="ARBA00022729"/>
    </source>
</evidence>
<keyword evidence="5" id="KW-1185">Reference proteome</keyword>
<accession>A0ABT6FU87</accession>
<dbReference type="CDD" id="cd12797">
    <property type="entry name" value="M23_peptidase"/>
    <property type="match status" value="1"/>
</dbReference>
<evidence type="ECO:0000256" key="2">
    <source>
        <dbReference type="SAM" id="Phobius"/>
    </source>
</evidence>
<reference evidence="4" key="1">
    <citation type="submission" date="2022-11" db="EMBL/GenBank/DDBJ databases">
        <title>High-quality draft genome sequence of Galbibacter sp. strain CMA-7.</title>
        <authorList>
            <person name="Wei L."/>
            <person name="Dong C."/>
            <person name="Shao Z."/>
        </authorList>
    </citation>
    <scope>NUCLEOTIDE SEQUENCE</scope>
    <source>
        <strain evidence="4">CMA-7</strain>
    </source>
</reference>
<dbReference type="Gene3D" id="2.70.70.10">
    <property type="entry name" value="Glucose Permease (Domain IIA)"/>
    <property type="match status" value="1"/>
</dbReference>
<keyword evidence="2" id="KW-0812">Transmembrane</keyword>
<dbReference type="PANTHER" id="PTHR21666:SF289">
    <property type="entry name" value="L-ALA--D-GLU ENDOPEPTIDASE"/>
    <property type="match status" value="1"/>
</dbReference>
<dbReference type="EMBL" id="JAPMUA010000004">
    <property type="protein sequence ID" value="MDG3586829.1"/>
    <property type="molecule type" value="Genomic_DNA"/>
</dbReference>
<keyword evidence="2" id="KW-1133">Transmembrane helix</keyword>
<gene>
    <name evidence="4" type="ORF">OSR52_13210</name>
</gene>
<organism evidence="4 5">
    <name type="scientific">Galbibacter pacificus</name>
    <dbReference type="NCBI Taxonomy" id="2996052"/>
    <lineage>
        <taxon>Bacteria</taxon>
        <taxon>Pseudomonadati</taxon>
        <taxon>Bacteroidota</taxon>
        <taxon>Flavobacteriia</taxon>
        <taxon>Flavobacteriales</taxon>
        <taxon>Flavobacteriaceae</taxon>
        <taxon>Galbibacter</taxon>
    </lineage>
</organism>
<comment type="caution">
    <text evidence="4">The sequence shown here is derived from an EMBL/GenBank/DDBJ whole genome shotgun (WGS) entry which is preliminary data.</text>
</comment>
<feature type="transmembrane region" description="Helical" evidence="2">
    <location>
        <begin position="44"/>
        <end position="65"/>
    </location>
</feature>
<dbReference type="SUPFAM" id="SSF51261">
    <property type="entry name" value="Duplicated hybrid motif"/>
    <property type="match status" value="1"/>
</dbReference>
<keyword evidence="2" id="KW-0472">Membrane</keyword>
<dbReference type="Proteomes" id="UP001153642">
    <property type="component" value="Unassembled WGS sequence"/>
</dbReference>
<sequence>MIQKKKKRKRKQIKKKLLHKYRLVILNEDTFEEKLSFKLNRLNVFVLGTLFSVFLIAFTTLLIAFTPLREYIPGYSSTALKRQAIDLTYKTDSLTATLRANELYYDKIQKVLKGEINTQEINKDSLFEEFKRDTITANLSPNKQDSLLRERVATEDKYNLFQSATSASDFVLFPPVNGTLSQEYNIQEKHYAVDILAPKDTPIKAVADGMVIFAEWTAETGYVCIIEHESGLISVYKHNSALSVHQGDQVKAGQVIAIIGNTGELTTGPHLHFELWSEGYPVNPSNYIDFQ</sequence>
<protein>
    <submittedName>
        <fullName evidence="4">M23 family metallopeptidase</fullName>
    </submittedName>
</protein>